<evidence type="ECO:0000313" key="3">
    <source>
        <dbReference type="Proteomes" id="UP000510821"/>
    </source>
</evidence>
<keyword evidence="1" id="KW-1133">Transmembrane helix</keyword>
<feature type="transmembrane region" description="Helical" evidence="1">
    <location>
        <begin position="40"/>
        <end position="60"/>
    </location>
</feature>
<dbReference type="EMBL" id="CP058998">
    <property type="protein sequence ID" value="QLJ52183.1"/>
    <property type="molecule type" value="Genomic_DNA"/>
</dbReference>
<keyword evidence="1" id="KW-0472">Membrane</keyword>
<feature type="transmembrane region" description="Helical" evidence="1">
    <location>
        <begin position="456"/>
        <end position="478"/>
    </location>
</feature>
<feature type="transmembrane region" description="Helical" evidence="1">
    <location>
        <begin position="99"/>
        <end position="118"/>
    </location>
</feature>
<protein>
    <submittedName>
        <fullName evidence="2">Uncharacterized protein</fullName>
    </submittedName>
</protein>
<feature type="transmembrane region" description="Helical" evidence="1">
    <location>
        <begin position="512"/>
        <end position="532"/>
    </location>
</feature>
<dbReference type="AlphaFoldDB" id="A0A7D6BPV6"/>
<feature type="transmembrane region" description="Helical" evidence="1">
    <location>
        <begin position="340"/>
        <end position="365"/>
    </location>
</feature>
<sequence length="846" mass="97239">MQDALNIPALFLLPLIFVVPGYVLYYLCRDKKLKLAFLDTIFLVILGSILISGWLGLILAELGVFSIWNLALLLLIILIPLIVKFHVRFDSKLLPPPLPTLFSFLLLLLIILAGFLFLKPYPWILGGRDQGVYVNTGVNIAKTGSILIHDPMLQNMNDSARDIFYRIEKRPAVLNQTRHQGVQFLGFYVTDKNEGEITPQFFYLYPTWLAIFYSIFGLELSVYATPFFALLATLSVFLLTKTLFNDKVALVASLLLTLNFAQVWYAREPSTEIFTQLLIFAGLATFILFNRNLNKYLGVISALCFGEVFLTRIDTLYFILPIMLFFAYMRMSEKLRREHVFYFIIPFSILSIHAILSAAFISTPYTFDILKGTSTEIFQLIKKDGYQLAALLLLAASLLFLVDFCRKLIYRKMYKLHRLLPYTQHAILLLILLAAFYSYFLRPTEGVPDSYNMVKLSWYLAGFLGILIATVGSVMLLYKKPYWESYLFLSIMLVYSAYFIMNARVALDQPWWIRRFLPVVIPSMLICIAYSIDILSRFRLRDKPIGKIFSSFLLIMLLFYFITADSPLINHVEYEGIIDDVEHISKITENNSILIFDQYDWISLKLSTPLNYIFNRRSFIAYGHNYAVINNQFQAWEQNHTIYLLNPATSSVKNFTQYGLFLIQKETREIYMPLMGEGTQYGFPQNITRRVVVYTLFKVARAENLLEDDQELVMNLCSNYSIYTEGFSYCENTADGEFRWSGEKAYVTLPTPFASDYILHIKVNDSRKPSNAPENSSVHVNDCMLVENLADGDNLVNVPKACVTTPHSTLLIHSEAWIPHQLIGNNDMRELGIIIDEISIRKSNAP</sequence>
<keyword evidence="1" id="KW-0812">Transmembrane</keyword>
<gene>
    <name evidence="2" type="ORF">Sv326_0008</name>
</gene>
<dbReference type="Proteomes" id="UP000510821">
    <property type="component" value="Chromosome"/>
</dbReference>
<name>A0A7D6BPV6_FERL1</name>
<proteinExistence type="predicted"/>
<feature type="transmembrane region" description="Helical" evidence="1">
    <location>
        <begin position="6"/>
        <end position="28"/>
    </location>
</feature>
<feature type="transmembrane region" description="Helical" evidence="1">
    <location>
        <begin position="250"/>
        <end position="266"/>
    </location>
</feature>
<feature type="transmembrane region" description="Helical" evidence="1">
    <location>
        <begin position="485"/>
        <end position="506"/>
    </location>
</feature>
<feature type="transmembrane region" description="Helical" evidence="1">
    <location>
        <begin position="426"/>
        <end position="444"/>
    </location>
</feature>
<reference evidence="3" key="1">
    <citation type="submission" date="2020-07" db="EMBL/GenBank/DDBJ databases">
        <title>Metabolic diversity and evolutionary history of the archaeal phylum ###Micrarchaeota### uncovered from a freshwater lake metagenome.</title>
        <authorList>
            <person name="Kadnikov V.V."/>
            <person name="Savvichev A.S."/>
            <person name="Mardanov A.V."/>
            <person name="Beletsky A.V."/>
            <person name="Chupakov A.V."/>
            <person name="Kokryatskaya N.M."/>
            <person name="Pimenov N.V."/>
            <person name="Ravin N.V."/>
        </authorList>
    </citation>
    <scope>NUCLEOTIDE SEQUENCE [LARGE SCALE GENOMIC DNA]</scope>
</reference>
<feature type="transmembrane region" description="Helical" evidence="1">
    <location>
        <begin position="385"/>
        <end position="405"/>
    </location>
</feature>
<accession>A0A7D6BPV6</accession>
<organism evidence="2 3">
    <name type="scientific">Fermentimicrarchaeum limneticum</name>
    <dbReference type="NCBI Taxonomy" id="2795018"/>
    <lineage>
        <taxon>Archaea</taxon>
        <taxon>Candidatus Micrarchaeota</taxon>
        <taxon>Candidatus Fermentimicrarchaeales</taxon>
        <taxon>Candidatus Fermentimicrarchaeaceae</taxon>
        <taxon>Candidatus Fermentimicrarchaeum</taxon>
    </lineage>
</organism>
<feature type="transmembrane region" description="Helical" evidence="1">
    <location>
        <begin position="544"/>
        <end position="562"/>
    </location>
</feature>
<feature type="transmembrane region" description="Helical" evidence="1">
    <location>
        <begin position="66"/>
        <end position="87"/>
    </location>
</feature>
<feature type="transmembrane region" description="Helical" evidence="1">
    <location>
        <begin position="273"/>
        <end position="289"/>
    </location>
</feature>
<evidence type="ECO:0000313" key="2">
    <source>
        <dbReference type="EMBL" id="QLJ52183.1"/>
    </source>
</evidence>
<dbReference type="KEGG" id="flt:Sv326_0008"/>
<evidence type="ECO:0000256" key="1">
    <source>
        <dbReference type="SAM" id="Phobius"/>
    </source>
</evidence>
<feature type="transmembrane region" description="Helical" evidence="1">
    <location>
        <begin position="309"/>
        <end position="328"/>
    </location>
</feature>